<evidence type="ECO:0000313" key="1">
    <source>
        <dbReference type="EMBL" id="URZ09910.1"/>
    </source>
</evidence>
<dbReference type="Proteomes" id="UP000190951">
    <property type="component" value="Chromosome"/>
</dbReference>
<dbReference type="KEGG" id="crw:CROST_006180"/>
<sequence>MILVFSALLFSISSNLDNVVVGMAYGLKKIKIGLLPNLLIAIITSIGTFLSMSIGKYISVFLSKDVANILGSVIIIILGIYFVIASIPNLKRNNLSKSLAVKDVKDMAKYAEESDLDNSGDINIKEAILIAVGLTFNNLGTGVAASITGVNIEFTVVFTFALSILTILFGEYIGNHVLGRFFGKYTPLVSGILFILLGIIEILN</sequence>
<organism evidence="1 2">
    <name type="scientific">Clostridium felsineum</name>
    <dbReference type="NCBI Taxonomy" id="36839"/>
    <lineage>
        <taxon>Bacteria</taxon>
        <taxon>Bacillati</taxon>
        <taxon>Bacillota</taxon>
        <taxon>Clostridia</taxon>
        <taxon>Eubacteriales</taxon>
        <taxon>Clostridiaceae</taxon>
        <taxon>Clostridium</taxon>
    </lineage>
</organism>
<keyword evidence="2" id="KW-1185">Reference proteome</keyword>
<proteinExistence type="predicted"/>
<dbReference type="STRING" id="84029.CROST_01660"/>
<dbReference type="Pfam" id="PF02659">
    <property type="entry name" value="Mntp"/>
    <property type="match status" value="2"/>
</dbReference>
<gene>
    <name evidence="1" type="primary">ytaF_2</name>
    <name evidence="1" type="ORF">CROST_006180</name>
</gene>
<reference evidence="1 2" key="1">
    <citation type="submission" date="2022-04" db="EMBL/GenBank/DDBJ databases">
        <title>Genome sequence of C. roseum typestrain.</title>
        <authorList>
            <person name="Poehlein A."/>
            <person name="Schoch T."/>
            <person name="Duerre P."/>
            <person name="Daniel R."/>
        </authorList>
    </citation>
    <scope>NUCLEOTIDE SEQUENCE [LARGE SCALE GENOMIC DNA]</scope>
    <source>
        <strain evidence="1 2">DSM 7320</strain>
    </source>
</reference>
<dbReference type="EMBL" id="CP096983">
    <property type="protein sequence ID" value="URZ09910.1"/>
    <property type="molecule type" value="Genomic_DNA"/>
</dbReference>
<dbReference type="RefSeq" id="WP_077835044.1">
    <property type="nucleotide sequence ID" value="NZ_CP096983.1"/>
</dbReference>
<name>A0A1S8LVF4_9CLOT</name>
<dbReference type="PANTHER" id="PTHR35529">
    <property type="entry name" value="MANGANESE EFFLUX PUMP MNTP-RELATED"/>
    <property type="match status" value="1"/>
</dbReference>
<dbReference type="AlphaFoldDB" id="A0A1S8LVF4"/>
<dbReference type="InterPro" id="IPR003810">
    <property type="entry name" value="Mntp/YtaF"/>
</dbReference>
<dbReference type="PANTHER" id="PTHR35529:SF2">
    <property type="entry name" value="SPORULATION PROTEIN YTAF-RELATED"/>
    <property type="match status" value="1"/>
</dbReference>
<evidence type="ECO:0000313" key="2">
    <source>
        <dbReference type="Proteomes" id="UP000190951"/>
    </source>
</evidence>
<protein>
    <submittedName>
        <fullName evidence="1">Sporulation protein YtaF</fullName>
    </submittedName>
</protein>
<accession>A0A1S8LVF4</accession>